<dbReference type="EMBL" id="JAHRIO010051292">
    <property type="protein sequence ID" value="MEQ2175312.1"/>
    <property type="molecule type" value="Genomic_DNA"/>
</dbReference>
<feature type="compositionally biased region" description="Polar residues" evidence="1">
    <location>
        <begin position="60"/>
        <end position="69"/>
    </location>
</feature>
<feature type="compositionally biased region" description="Polar residues" evidence="1">
    <location>
        <begin position="80"/>
        <end position="89"/>
    </location>
</feature>
<feature type="compositionally biased region" description="Polar residues" evidence="1">
    <location>
        <begin position="332"/>
        <end position="344"/>
    </location>
</feature>
<organism evidence="2 3">
    <name type="scientific">Goodea atripinnis</name>
    <dbReference type="NCBI Taxonomy" id="208336"/>
    <lineage>
        <taxon>Eukaryota</taxon>
        <taxon>Metazoa</taxon>
        <taxon>Chordata</taxon>
        <taxon>Craniata</taxon>
        <taxon>Vertebrata</taxon>
        <taxon>Euteleostomi</taxon>
        <taxon>Actinopterygii</taxon>
        <taxon>Neopterygii</taxon>
        <taxon>Teleostei</taxon>
        <taxon>Neoteleostei</taxon>
        <taxon>Acanthomorphata</taxon>
        <taxon>Ovalentaria</taxon>
        <taxon>Atherinomorphae</taxon>
        <taxon>Cyprinodontiformes</taxon>
        <taxon>Goodeidae</taxon>
        <taxon>Goodea</taxon>
    </lineage>
</organism>
<feature type="compositionally biased region" description="Basic and acidic residues" evidence="1">
    <location>
        <begin position="283"/>
        <end position="300"/>
    </location>
</feature>
<feature type="compositionally biased region" description="Basic and acidic residues" evidence="1">
    <location>
        <begin position="20"/>
        <end position="40"/>
    </location>
</feature>
<comment type="caution">
    <text evidence="2">The sequence shown here is derived from an EMBL/GenBank/DDBJ whole genome shotgun (WGS) entry which is preliminary data.</text>
</comment>
<reference evidence="2 3" key="1">
    <citation type="submission" date="2021-06" db="EMBL/GenBank/DDBJ databases">
        <authorList>
            <person name="Palmer J.M."/>
        </authorList>
    </citation>
    <scope>NUCLEOTIDE SEQUENCE [LARGE SCALE GENOMIC DNA]</scope>
    <source>
        <strain evidence="2 3">GA_2019</strain>
        <tissue evidence="2">Muscle</tissue>
    </source>
</reference>
<keyword evidence="3" id="KW-1185">Reference proteome</keyword>
<evidence type="ECO:0000313" key="3">
    <source>
        <dbReference type="Proteomes" id="UP001476798"/>
    </source>
</evidence>
<protein>
    <submittedName>
        <fullName evidence="2">Uncharacterized protein</fullName>
    </submittedName>
</protein>
<gene>
    <name evidence="2" type="ORF">GOODEAATRI_016768</name>
</gene>
<sequence length="492" mass="55074">ISPINPGLPPRNPHHGSKAYKSERKNIPTRQPEFKGHEWMEMGTGREQGGKQFEEDENIVETQMTNKQSRMWKRRGPYISQPNHYTQNEAAGPGRYTSTRPPNHRIELPDVDYPTDEESTSQVPHEPIIMSRQQLARPSVEKRILTRSNSDIQLVTQNDRKNSFSSQFGDMDTETTLDAAGFPQNLKSPGLQRRRPGSTSQGPPTPTYKQFLHEPNQTLASPNSSLNSESEHSLQPKRNSLPSMFSPDTQRGINLGSQRSTKSKTPNPNLKYSSDVEGFSESELPRTKFMDKKPKFKDFRSSSSPNMLNTGGQGPRRPSDSSSTSHKEEKSPSSGYNPNEQTSRVEGVLERAIERAKDKSGIKRGRQVKTVPLRSGALRPSSPFNNASSPTPSDGGNETDLEEVALIRPRVLTVSTGWKEQLVDGDEDDKRSSNTVSYGINVDWTGWCFDDDEVMDHLTPRGEGFLEGFSRSLADWDLNQSLEQDDGECSQV</sequence>
<evidence type="ECO:0000313" key="2">
    <source>
        <dbReference type="EMBL" id="MEQ2175312.1"/>
    </source>
</evidence>
<feature type="compositionally biased region" description="Polar residues" evidence="1">
    <location>
        <begin position="301"/>
        <end position="310"/>
    </location>
</feature>
<feature type="compositionally biased region" description="Acidic residues" evidence="1">
    <location>
        <begin position="109"/>
        <end position="119"/>
    </location>
</feature>
<accession>A0ABV0NV58</accession>
<feature type="compositionally biased region" description="Pro residues" evidence="1">
    <location>
        <begin position="1"/>
        <end position="11"/>
    </location>
</feature>
<feature type="non-terminal residue" evidence="2">
    <location>
        <position position="1"/>
    </location>
</feature>
<name>A0ABV0NV58_9TELE</name>
<feature type="compositionally biased region" description="Polar residues" evidence="1">
    <location>
        <begin position="146"/>
        <end position="168"/>
    </location>
</feature>
<feature type="compositionally biased region" description="Polar residues" evidence="1">
    <location>
        <begin position="236"/>
        <end position="272"/>
    </location>
</feature>
<feature type="compositionally biased region" description="Polar residues" evidence="1">
    <location>
        <begin position="382"/>
        <end position="396"/>
    </location>
</feature>
<dbReference type="Proteomes" id="UP001476798">
    <property type="component" value="Unassembled WGS sequence"/>
</dbReference>
<feature type="compositionally biased region" description="Basic and acidic residues" evidence="1">
    <location>
        <begin position="347"/>
        <end position="361"/>
    </location>
</feature>
<proteinExistence type="predicted"/>
<evidence type="ECO:0000256" key="1">
    <source>
        <dbReference type="SAM" id="MobiDB-lite"/>
    </source>
</evidence>
<feature type="region of interest" description="Disordered" evidence="1">
    <location>
        <begin position="1"/>
        <end position="400"/>
    </location>
</feature>